<keyword evidence="3" id="KW-1185">Reference proteome</keyword>
<dbReference type="Proteomes" id="UP000887013">
    <property type="component" value="Unassembled WGS sequence"/>
</dbReference>
<dbReference type="InterPro" id="IPR052638">
    <property type="entry name" value="PiggyBac_TE-derived"/>
</dbReference>
<dbReference type="PANTHER" id="PTHR47055">
    <property type="entry name" value="DDE_TNP_1_7 DOMAIN-CONTAINING PROTEIN"/>
    <property type="match status" value="1"/>
</dbReference>
<dbReference type="OrthoDB" id="6434679at2759"/>
<name>A0A8X6PPI3_NEPPI</name>
<dbReference type="AlphaFoldDB" id="A0A8X6PPI3"/>
<comment type="caution">
    <text evidence="2">The sequence shown here is derived from an EMBL/GenBank/DDBJ whole genome shotgun (WGS) entry which is preliminary data.</text>
</comment>
<dbReference type="GO" id="GO:0043565">
    <property type="term" value="F:sequence-specific DNA binding"/>
    <property type="evidence" value="ECO:0007669"/>
    <property type="project" value="TreeGrafter"/>
</dbReference>
<protein>
    <submittedName>
        <fullName evidence="2">PiggyBac transposable element-derived protein 3</fullName>
    </submittedName>
</protein>
<dbReference type="PANTHER" id="PTHR47055:SF3">
    <property type="entry name" value="PHORBOL-ESTER_DAG-TYPE DOMAIN-CONTAINING PROTEIN"/>
    <property type="match status" value="1"/>
</dbReference>
<dbReference type="InterPro" id="IPR029526">
    <property type="entry name" value="PGBD"/>
</dbReference>
<proteinExistence type="predicted"/>
<dbReference type="EMBL" id="BMAW01021788">
    <property type="protein sequence ID" value="GFT74705.1"/>
    <property type="molecule type" value="Genomic_DNA"/>
</dbReference>
<accession>A0A8X6PPI3</accession>
<evidence type="ECO:0000313" key="2">
    <source>
        <dbReference type="EMBL" id="GFT74705.1"/>
    </source>
</evidence>
<evidence type="ECO:0000313" key="3">
    <source>
        <dbReference type="Proteomes" id="UP000887013"/>
    </source>
</evidence>
<reference evidence="2" key="1">
    <citation type="submission" date="2020-08" db="EMBL/GenBank/DDBJ databases">
        <title>Multicomponent nature underlies the extraordinary mechanical properties of spider dragline silk.</title>
        <authorList>
            <person name="Kono N."/>
            <person name="Nakamura H."/>
            <person name="Mori M."/>
            <person name="Yoshida Y."/>
            <person name="Ohtoshi R."/>
            <person name="Malay A.D."/>
            <person name="Moran D.A.P."/>
            <person name="Tomita M."/>
            <person name="Numata K."/>
            <person name="Arakawa K."/>
        </authorList>
    </citation>
    <scope>NUCLEOTIDE SEQUENCE</scope>
</reference>
<organism evidence="2 3">
    <name type="scientific">Nephila pilipes</name>
    <name type="common">Giant wood spider</name>
    <name type="synonym">Nephila maculata</name>
    <dbReference type="NCBI Taxonomy" id="299642"/>
    <lineage>
        <taxon>Eukaryota</taxon>
        <taxon>Metazoa</taxon>
        <taxon>Ecdysozoa</taxon>
        <taxon>Arthropoda</taxon>
        <taxon>Chelicerata</taxon>
        <taxon>Arachnida</taxon>
        <taxon>Araneae</taxon>
        <taxon>Araneomorphae</taxon>
        <taxon>Entelegynae</taxon>
        <taxon>Araneoidea</taxon>
        <taxon>Nephilidae</taxon>
        <taxon>Nephila</taxon>
    </lineage>
</organism>
<sequence length="170" mass="20317">MIPYTRRHSAKMYMRDEPIKFEYKLWIRASSQSYPSNLEVYEGKESAVRDKTPFETSVIMDLIECMENCKIHTSHVDTFSNSLPLLEEMQKREFRLTEMVRENRLQNCPLQDSKILVRKEKWTSDYILTKYMNVVKWKDNKIVCFASNLNIGSTLVPKNLKIRFICLYRE</sequence>
<gene>
    <name evidence="2" type="primary">PGBD3_60</name>
    <name evidence="2" type="ORF">NPIL_168251</name>
</gene>
<dbReference type="Pfam" id="PF13843">
    <property type="entry name" value="DDE_Tnp_1_7"/>
    <property type="match status" value="1"/>
</dbReference>
<evidence type="ECO:0000259" key="1">
    <source>
        <dbReference type="Pfam" id="PF13843"/>
    </source>
</evidence>
<feature type="domain" description="PiggyBac transposable element-derived protein" evidence="1">
    <location>
        <begin position="1"/>
        <end position="149"/>
    </location>
</feature>